<evidence type="ECO:0000313" key="2">
    <source>
        <dbReference type="EnsemblFungi" id="PTTG_26888-t43_1-p1"/>
    </source>
</evidence>
<keyword evidence="3" id="KW-1185">Reference proteome</keyword>
<organism evidence="1">
    <name type="scientific">Puccinia triticina (isolate 1-1 / race 1 (BBBD))</name>
    <name type="common">Brown leaf rust fungus</name>
    <dbReference type="NCBI Taxonomy" id="630390"/>
    <lineage>
        <taxon>Eukaryota</taxon>
        <taxon>Fungi</taxon>
        <taxon>Dikarya</taxon>
        <taxon>Basidiomycota</taxon>
        <taxon>Pucciniomycotina</taxon>
        <taxon>Pucciniomycetes</taxon>
        <taxon>Pucciniales</taxon>
        <taxon>Pucciniaceae</taxon>
        <taxon>Puccinia</taxon>
    </lineage>
</organism>
<protein>
    <submittedName>
        <fullName evidence="1 2">Uncharacterized protein</fullName>
    </submittedName>
</protein>
<dbReference type="AlphaFoldDB" id="A0A180GQL4"/>
<proteinExistence type="predicted"/>
<sequence length="154" mass="17654">MATEATLDRPLNEAHPPNEHGLQLFEKCAATIRHELVKLRRHWDKHEPKMFSRAKSISDQEISRFNVKDDLVLIRSGKTSYGAVVFGKIRLSALMDDEGEGFIHVRLHDPPGEGKQDAIFHSILTDEVKDGNTGRIISYRAIMRKEDPLVWFHE</sequence>
<reference evidence="1" key="1">
    <citation type="submission" date="2009-11" db="EMBL/GenBank/DDBJ databases">
        <authorList>
            <consortium name="The Broad Institute Genome Sequencing Platform"/>
            <person name="Ward D."/>
            <person name="Feldgarden M."/>
            <person name="Earl A."/>
            <person name="Young S.K."/>
            <person name="Zeng Q."/>
            <person name="Koehrsen M."/>
            <person name="Alvarado L."/>
            <person name="Berlin A."/>
            <person name="Bochicchio J."/>
            <person name="Borenstein D."/>
            <person name="Chapman S.B."/>
            <person name="Chen Z."/>
            <person name="Engels R."/>
            <person name="Freedman E."/>
            <person name="Gellesch M."/>
            <person name="Goldberg J."/>
            <person name="Griggs A."/>
            <person name="Gujja S."/>
            <person name="Heilman E."/>
            <person name="Heiman D."/>
            <person name="Hepburn T."/>
            <person name="Howarth C."/>
            <person name="Jen D."/>
            <person name="Larson L."/>
            <person name="Lewis B."/>
            <person name="Mehta T."/>
            <person name="Park D."/>
            <person name="Pearson M."/>
            <person name="Roberts A."/>
            <person name="Saif S."/>
            <person name="Shea T."/>
            <person name="Shenoy N."/>
            <person name="Sisk P."/>
            <person name="Stolte C."/>
            <person name="Sykes S."/>
            <person name="Thomson T."/>
            <person name="Walk T."/>
            <person name="White J."/>
            <person name="Yandava C."/>
            <person name="Izard J."/>
            <person name="Baranova O.V."/>
            <person name="Blanton J.M."/>
            <person name="Tanner A.C."/>
            <person name="Dewhirst F.E."/>
            <person name="Haas B."/>
            <person name="Nusbaum C."/>
            <person name="Birren B."/>
        </authorList>
    </citation>
    <scope>NUCLEOTIDE SEQUENCE [LARGE SCALE GENOMIC DNA]</scope>
    <source>
        <strain evidence="1">1-1 BBBD Race 1</strain>
    </source>
</reference>
<dbReference type="Proteomes" id="UP000005240">
    <property type="component" value="Unassembled WGS sequence"/>
</dbReference>
<reference evidence="2" key="4">
    <citation type="submission" date="2025-05" db="UniProtKB">
        <authorList>
            <consortium name="EnsemblFungi"/>
        </authorList>
    </citation>
    <scope>IDENTIFICATION</scope>
    <source>
        <strain evidence="2">isolate 1-1 / race 1 (BBBD)</strain>
    </source>
</reference>
<accession>A0A180GQL4</accession>
<evidence type="ECO:0000313" key="3">
    <source>
        <dbReference type="Proteomes" id="UP000005240"/>
    </source>
</evidence>
<dbReference type="OrthoDB" id="3344950at2759"/>
<gene>
    <name evidence="1" type="ORF">PTTG_26888</name>
</gene>
<reference evidence="1" key="2">
    <citation type="submission" date="2016-05" db="EMBL/GenBank/DDBJ databases">
        <title>Comparative analysis highlights variable genome content of wheat rusts and divergence of the mating loci.</title>
        <authorList>
            <person name="Cuomo C.A."/>
            <person name="Bakkeren G."/>
            <person name="Szabo L."/>
            <person name="Khalil H."/>
            <person name="Joly D."/>
            <person name="Goldberg J."/>
            <person name="Young S."/>
            <person name="Zeng Q."/>
            <person name="Fellers J."/>
        </authorList>
    </citation>
    <scope>NUCLEOTIDE SEQUENCE [LARGE SCALE GENOMIC DNA]</scope>
    <source>
        <strain evidence="1">1-1 BBBD Race 1</strain>
    </source>
</reference>
<dbReference type="VEuPathDB" id="FungiDB:PTTG_26888"/>
<evidence type="ECO:0000313" key="1">
    <source>
        <dbReference type="EMBL" id="OAV94814.1"/>
    </source>
</evidence>
<reference evidence="2 3" key="3">
    <citation type="journal article" date="2017" name="G3 (Bethesda)">
        <title>Comparative analysis highlights variable genome content of wheat rusts and divergence of the mating loci.</title>
        <authorList>
            <person name="Cuomo C.A."/>
            <person name="Bakkeren G."/>
            <person name="Khalil H.B."/>
            <person name="Panwar V."/>
            <person name="Joly D."/>
            <person name="Linning R."/>
            <person name="Sakthikumar S."/>
            <person name="Song X."/>
            <person name="Adiconis X."/>
            <person name="Fan L."/>
            <person name="Goldberg J.M."/>
            <person name="Levin J.Z."/>
            <person name="Young S."/>
            <person name="Zeng Q."/>
            <person name="Anikster Y."/>
            <person name="Bruce M."/>
            <person name="Wang M."/>
            <person name="Yin C."/>
            <person name="McCallum B."/>
            <person name="Szabo L.J."/>
            <person name="Hulbert S."/>
            <person name="Chen X."/>
            <person name="Fellers J.P."/>
        </authorList>
    </citation>
    <scope>NUCLEOTIDE SEQUENCE</scope>
    <source>
        <strain evidence="2">isolate 1-1 / race 1 (BBBD)</strain>
        <strain evidence="3">Isolate 1-1 / race 1 (BBBD)</strain>
    </source>
</reference>
<name>A0A180GQL4_PUCT1</name>
<dbReference type="EMBL" id="ADAS02000036">
    <property type="protein sequence ID" value="OAV94814.1"/>
    <property type="molecule type" value="Genomic_DNA"/>
</dbReference>
<dbReference type="EnsemblFungi" id="PTTG_26888-t43_1">
    <property type="protein sequence ID" value="PTTG_26888-t43_1-p1"/>
    <property type="gene ID" value="PTTG_26888"/>
</dbReference>